<gene>
    <name evidence="11 12" type="primary">tal</name>
    <name evidence="12" type="ORF">GS597_04260</name>
</gene>
<comment type="pathway">
    <text evidence="3 11">Carbohydrate degradation; pentose phosphate pathway; D-glyceraldehyde 3-phosphate and beta-D-fructose 6-phosphate from D-ribose 5-phosphate and D-xylulose 5-phosphate (non-oxidative stage): step 2/3.</text>
</comment>
<dbReference type="GO" id="GO:0005975">
    <property type="term" value="P:carbohydrate metabolic process"/>
    <property type="evidence" value="ECO:0007669"/>
    <property type="project" value="InterPro"/>
</dbReference>
<keyword evidence="9 11" id="KW-0704">Schiff base</keyword>
<evidence type="ECO:0000256" key="9">
    <source>
        <dbReference type="ARBA" id="ARBA00023270"/>
    </source>
</evidence>
<comment type="similarity">
    <text evidence="4 11">Belongs to the transaldolase family. Type 2 subfamily.</text>
</comment>
<keyword evidence="8 11" id="KW-0570">Pentose shunt</keyword>
<dbReference type="Gene3D" id="3.20.20.70">
    <property type="entry name" value="Aldolase class I"/>
    <property type="match status" value="1"/>
</dbReference>
<evidence type="ECO:0000256" key="3">
    <source>
        <dbReference type="ARBA" id="ARBA00004857"/>
    </source>
</evidence>
<evidence type="ECO:0000256" key="10">
    <source>
        <dbReference type="ARBA" id="ARBA00048810"/>
    </source>
</evidence>
<dbReference type="CDD" id="cd00955">
    <property type="entry name" value="Transaldolase_like"/>
    <property type="match status" value="1"/>
</dbReference>
<evidence type="ECO:0000256" key="8">
    <source>
        <dbReference type="ARBA" id="ARBA00023126"/>
    </source>
</evidence>
<sequence>MTATNHILEIETLGQSIWMDNLSRDLIESGELKQMIAEQGIQGITSNPAIFEKAIAGNAVYDADIEAGIKAGKSVEEIYEALTFDDIRHACDIFLPVYEQSNGLDGYVSIEVSPRIAKDTEATLREARRYYAEIGRPNVMIKIPGTPAGLPAVEKAIAAGINVNVTLLFSIESYVETAWAYIRGLEARAEAGQDISKIASVASFFLSRIDSKIDDALDAHLQQASGKQAERLKQVKGKVAIANAKLAYQEYKKIIQSERWQALAAKGAKVQRLLWASTSTKNPDYSDVMYVDELVGPDTVNTLPPNTITACIDHCDVASRVETDVNEAYQLIASLSDPDININLDQVMAELLEEGIDKFVQPFESLLHSLEAKVNRLAAV</sequence>
<dbReference type="InterPro" id="IPR013785">
    <property type="entry name" value="Aldolase_TIM"/>
</dbReference>
<dbReference type="EC" id="2.2.1.2" evidence="5 11"/>
<comment type="subcellular location">
    <subcellularLocation>
        <location evidence="2 11">Cytoplasm</location>
    </subcellularLocation>
</comment>
<dbReference type="InterPro" id="IPR004732">
    <property type="entry name" value="Transaldolase_2"/>
</dbReference>
<comment type="function">
    <text evidence="1 11">Transaldolase is important for the balance of metabolites in the pentose-phosphate pathway.</text>
</comment>
<proteinExistence type="inferred from homology"/>
<evidence type="ECO:0000256" key="1">
    <source>
        <dbReference type="ARBA" id="ARBA00003518"/>
    </source>
</evidence>
<accession>A0A8K2AC58</accession>
<dbReference type="InterPro" id="IPR018225">
    <property type="entry name" value="Transaldolase_AS"/>
</dbReference>
<dbReference type="Proteomes" id="UP000607397">
    <property type="component" value="Unassembled WGS sequence"/>
</dbReference>
<dbReference type="Pfam" id="PF00923">
    <property type="entry name" value="TAL_FSA"/>
    <property type="match status" value="1"/>
</dbReference>
<dbReference type="EMBL" id="WVIC01000006">
    <property type="protein sequence ID" value="NCJ05736.1"/>
    <property type="molecule type" value="Genomic_DNA"/>
</dbReference>
<organism evidence="12 13">
    <name type="scientific">Petrachloros mirabilis ULC683</name>
    <dbReference type="NCBI Taxonomy" id="2781853"/>
    <lineage>
        <taxon>Bacteria</taxon>
        <taxon>Bacillati</taxon>
        <taxon>Cyanobacteriota</taxon>
        <taxon>Cyanophyceae</taxon>
        <taxon>Synechococcales</taxon>
        <taxon>Petrachlorosaceae</taxon>
        <taxon>Petrachloros</taxon>
        <taxon>Petrachloros mirabilis</taxon>
    </lineage>
</organism>
<dbReference type="HAMAP" id="MF_00493">
    <property type="entry name" value="Transaldolase_2"/>
    <property type="match status" value="1"/>
</dbReference>
<name>A0A8K2AC58_9CYAN</name>
<dbReference type="PIRSF" id="PIRSF036915">
    <property type="entry name" value="Trnald_Bac_Plnt"/>
    <property type="match status" value="1"/>
</dbReference>
<keyword evidence="7 11" id="KW-0808">Transferase</keyword>
<evidence type="ECO:0000256" key="2">
    <source>
        <dbReference type="ARBA" id="ARBA00004496"/>
    </source>
</evidence>
<evidence type="ECO:0000256" key="4">
    <source>
        <dbReference type="ARBA" id="ARBA00008426"/>
    </source>
</evidence>
<evidence type="ECO:0000313" key="13">
    <source>
        <dbReference type="Proteomes" id="UP000607397"/>
    </source>
</evidence>
<comment type="catalytic activity">
    <reaction evidence="10 11">
        <text>D-sedoheptulose 7-phosphate + D-glyceraldehyde 3-phosphate = D-erythrose 4-phosphate + beta-D-fructose 6-phosphate</text>
        <dbReference type="Rhea" id="RHEA:17053"/>
        <dbReference type="ChEBI" id="CHEBI:16897"/>
        <dbReference type="ChEBI" id="CHEBI:57483"/>
        <dbReference type="ChEBI" id="CHEBI:57634"/>
        <dbReference type="ChEBI" id="CHEBI:59776"/>
        <dbReference type="EC" id="2.2.1.2"/>
    </reaction>
</comment>
<protein>
    <recommendedName>
        <fullName evidence="5 11">Transaldolase</fullName>
        <ecNumber evidence="5 11">2.2.1.2</ecNumber>
    </recommendedName>
</protein>
<dbReference type="SUPFAM" id="SSF51569">
    <property type="entry name" value="Aldolase"/>
    <property type="match status" value="1"/>
</dbReference>
<dbReference type="PANTHER" id="PTHR10683">
    <property type="entry name" value="TRANSALDOLASE"/>
    <property type="match status" value="1"/>
</dbReference>
<evidence type="ECO:0000256" key="7">
    <source>
        <dbReference type="ARBA" id="ARBA00022679"/>
    </source>
</evidence>
<dbReference type="PROSITE" id="PS01054">
    <property type="entry name" value="TRANSALDOLASE_1"/>
    <property type="match status" value="1"/>
</dbReference>
<dbReference type="GO" id="GO:0006098">
    <property type="term" value="P:pentose-phosphate shunt"/>
    <property type="evidence" value="ECO:0007669"/>
    <property type="project" value="UniProtKB-UniRule"/>
</dbReference>
<dbReference type="UniPathway" id="UPA00115">
    <property type="reaction ID" value="UER00414"/>
</dbReference>
<dbReference type="NCBIfam" id="TIGR00876">
    <property type="entry name" value="tal_mycobact"/>
    <property type="match status" value="1"/>
</dbReference>
<evidence type="ECO:0000313" key="12">
    <source>
        <dbReference type="EMBL" id="NCJ05736.1"/>
    </source>
</evidence>
<dbReference type="InterPro" id="IPR001585">
    <property type="entry name" value="TAL/FSA"/>
</dbReference>
<dbReference type="GO" id="GO:0004801">
    <property type="term" value="F:transaldolase activity"/>
    <property type="evidence" value="ECO:0007669"/>
    <property type="project" value="UniProtKB-UniRule"/>
</dbReference>
<comment type="caution">
    <text evidence="12">The sequence shown here is derived from an EMBL/GenBank/DDBJ whole genome shotgun (WGS) entry which is preliminary data.</text>
</comment>
<keyword evidence="13" id="KW-1185">Reference proteome</keyword>
<evidence type="ECO:0000256" key="6">
    <source>
        <dbReference type="ARBA" id="ARBA00022490"/>
    </source>
</evidence>
<feature type="active site" description="Schiff-base intermediate with substrate" evidence="11">
    <location>
        <position position="142"/>
    </location>
</feature>
<dbReference type="RefSeq" id="WP_161824218.1">
    <property type="nucleotide sequence ID" value="NZ_WVIC01000006.1"/>
</dbReference>
<dbReference type="PANTHER" id="PTHR10683:SF31">
    <property type="entry name" value="TRANSALDOLASE"/>
    <property type="match status" value="1"/>
</dbReference>
<keyword evidence="6 11" id="KW-0963">Cytoplasm</keyword>
<dbReference type="NCBIfam" id="NF002881">
    <property type="entry name" value="PRK03343.1"/>
    <property type="match status" value="1"/>
</dbReference>
<dbReference type="GO" id="GO:0005737">
    <property type="term" value="C:cytoplasm"/>
    <property type="evidence" value="ECO:0007669"/>
    <property type="project" value="UniProtKB-SubCell"/>
</dbReference>
<reference evidence="12" key="1">
    <citation type="submission" date="2019-12" db="EMBL/GenBank/DDBJ databases">
        <title>High-Quality draft genome sequences of three cyanobacteria isolated from the limestone walls of the Old Cathedral of Coimbra.</title>
        <authorList>
            <person name="Tiago I."/>
            <person name="Soares F."/>
            <person name="Portugal A."/>
        </authorList>
    </citation>
    <scope>NUCLEOTIDE SEQUENCE [LARGE SCALE GENOMIC DNA]</scope>
    <source>
        <strain evidence="12">C</strain>
    </source>
</reference>
<evidence type="ECO:0000256" key="5">
    <source>
        <dbReference type="ARBA" id="ARBA00013151"/>
    </source>
</evidence>
<evidence type="ECO:0000256" key="11">
    <source>
        <dbReference type="HAMAP-Rule" id="MF_00493"/>
    </source>
</evidence>
<dbReference type="AlphaFoldDB" id="A0A8K2AC58"/>